<gene>
    <name evidence="1" type="ORF">C3B64_18040</name>
</gene>
<sequence>MTDEEKFIQGLYDEANEQLKEVYKEQKQNRDELLREIALIMLTYTIIDGLMSLKSKNKRNEYKSLSKLITTATQGQKATQTRVINNILGNTVKNTFDFYSYNSNLKDVKKIIENNFKGKHFSTRVWDNEKKVAEHLHKQVKNFLDGKVNVNQIKKDIEKTFNSNAYEARRLVEAEVNRCEDEAFKRFCKETGVKKVRRNEVLDYRTCSTCAELHGKVYDVDNAPGTVHPLCRGFNTIEE</sequence>
<proteinExistence type="predicted"/>
<reference evidence="1 2" key="1">
    <citation type="submission" date="2018-01" db="EMBL/GenBank/DDBJ databases">
        <title>Genetic Diversity of Clostridium botulinum in seafood.</title>
        <authorList>
            <person name="Athira V."/>
            <person name="Arun Jyothi P.V."/>
            <person name="Lalitha K.V."/>
            <person name="Joseph T.C."/>
        </authorList>
    </citation>
    <scope>NUCLEOTIDE SEQUENCE [LARGE SCALE GENOMIC DNA]</scope>
    <source>
        <strain evidence="1 2">Mfbjulcb5</strain>
    </source>
</reference>
<evidence type="ECO:0000313" key="1">
    <source>
        <dbReference type="EMBL" id="AVP66039.1"/>
    </source>
</evidence>
<dbReference type="InterPro" id="IPR006528">
    <property type="entry name" value="Phage_head_morphogenesis_dom"/>
</dbReference>
<evidence type="ECO:0000313" key="2">
    <source>
        <dbReference type="Proteomes" id="UP000238070"/>
    </source>
</evidence>
<dbReference type="NCBIfam" id="TIGR01641">
    <property type="entry name" value="phageSPP1_gp7"/>
    <property type="match status" value="1"/>
</dbReference>
<accession>A0AAU8Z352</accession>
<name>A0AAU8Z352_CLOBO</name>
<organism evidence="1 2">
    <name type="scientific">Clostridium botulinum</name>
    <dbReference type="NCBI Taxonomy" id="1491"/>
    <lineage>
        <taxon>Bacteria</taxon>
        <taxon>Bacillati</taxon>
        <taxon>Bacillota</taxon>
        <taxon>Clostridia</taxon>
        <taxon>Eubacteriales</taxon>
        <taxon>Clostridiaceae</taxon>
        <taxon>Clostridium</taxon>
    </lineage>
</organism>
<protein>
    <submittedName>
        <fullName evidence="1">Phage head morphogenesis protein</fullName>
    </submittedName>
</protein>
<dbReference type="AlphaFoldDB" id="A0AAU8Z352"/>
<dbReference type="Proteomes" id="UP000238070">
    <property type="component" value="Chromosome"/>
</dbReference>
<dbReference type="EMBL" id="CP027776">
    <property type="protein sequence ID" value="AVP66039.1"/>
    <property type="molecule type" value="Genomic_DNA"/>
</dbReference>